<dbReference type="OMA" id="ANVGKDM"/>
<dbReference type="Proteomes" id="UP000069654">
    <property type="component" value="Unassembled WGS sequence"/>
</dbReference>
<evidence type="ECO:0000313" key="1">
    <source>
        <dbReference type="EMBL" id="GAT14270.1"/>
    </source>
</evidence>
<reference evidence="1 2" key="1">
    <citation type="journal article" date="2016" name="Genome Announc.">
        <title>Draft Genome Sequences of Five Rapidly Growing Mycobacterium Species, M. thermoresistibile, M. fortuitum subsp. acetamidolyticum, M. canariasense, M. brisbanense, and M. novocastrense.</title>
        <authorList>
            <person name="Katahira K."/>
            <person name="Ogura Y."/>
            <person name="Gotoh Y."/>
            <person name="Hayashi T."/>
        </authorList>
    </citation>
    <scope>NUCLEOTIDE SEQUENCE [LARGE SCALE GENOMIC DNA]</scope>
    <source>
        <strain evidence="1 2">JCM6362</strain>
    </source>
</reference>
<evidence type="ECO:0008006" key="3">
    <source>
        <dbReference type="Google" id="ProtNLM"/>
    </source>
</evidence>
<evidence type="ECO:0000313" key="2">
    <source>
        <dbReference type="Proteomes" id="UP000069654"/>
    </source>
</evidence>
<accession>A0A100XCW9</accession>
<dbReference type="RefSeq" id="WP_003927818.1">
    <property type="nucleotide sequence ID" value="NZ_BCTB01000006.1"/>
</dbReference>
<dbReference type="AlphaFoldDB" id="A0A100XCW9"/>
<proteinExistence type="predicted"/>
<dbReference type="OrthoDB" id="4964680at2"/>
<name>A0A100XCW9_MYCTH</name>
<dbReference type="EMBL" id="BCTB01000006">
    <property type="protein sequence ID" value="GAT14270.1"/>
    <property type="molecule type" value="Genomic_DNA"/>
</dbReference>
<reference evidence="2" key="2">
    <citation type="submission" date="2016-02" db="EMBL/GenBank/DDBJ databases">
        <title>Draft genome sequence of five rapidly growing Mycobacterium species.</title>
        <authorList>
            <person name="Katahira K."/>
            <person name="Gotou Y."/>
            <person name="Iida K."/>
            <person name="Ogura Y."/>
            <person name="Hayashi T."/>
        </authorList>
    </citation>
    <scope>NUCLEOTIDE SEQUENCE [LARGE SCALE GENOMIC DNA]</scope>
    <source>
        <strain evidence="2">JCM6362</strain>
    </source>
</reference>
<dbReference type="STRING" id="1797.RMCT_1241"/>
<protein>
    <recommendedName>
        <fullName evidence="3">Transmembrane protein</fullName>
    </recommendedName>
</protein>
<gene>
    <name evidence="1" type="ORF">RMCT_1241</name>
</gene>
<sequence length="274" mass="28618">MIDALPASGLPTLSQIQGWQTAHLRSAARRWRVTADTWTSIYDDIAADLSAKSEIVWEGDASTAAQARTKRDRDTVELLAERLYFGASIAESGAAMVDQAKEEALLVVRVAGALAFDVREDLSLVDRLATGSPAATAVRLQQSNVLAATVRVGAAQLVSTDHAVAQRLREATDDFDSFDFARNPIIQPLSTDSDEHHFGTCFAESFKEDVGKNMVQGVFVGGAIGAARGALMGILGGPIGVFGGGVLGFVGGAAGGALISGPARTAVTSAWDCL</sequence>
<comment type="caution">
    <text evidence="1">The sequence shown here is derived from an EMBL/GenBank/DDBJ whole genome shotgun (WGS) entry which is preliminary data.</text>
</comment>
<organism evidence="1 2">
    <name type="scientific">Mycolicibacterium thermoresistibile</name>
    <name type="common">Mycobacterium thermoresistibile</name>
    <dbReference type="NCBI Taxonomy" id="1797"/>
    <lineage>
        <taxon>Bacteria</taxon>
        <taxon>Bacillati</taxon>
        <taxon>Actinomycetota</taxon>
        <taxon>Actinomycetes</taxon>
        <taxon>Mycobacteriales</taxon>
        <taxon>Mycobacteriaceae</taxon>
        <taxon>Mycolicibacterium</taxon>
    </lineage>
</organism>